<reference evidence="3" key="1">
    <citation type="journal article" date="2019" name="Int. J. Syst. Evol. Microbiol.">
        <title>The Global Catalogue of Microorganisms (GCM) 10K type strain sequencing project: providing services to taxonomists for standard genome sequencing and annotation.</title>
        <authorList>
            <consortium name="The Broad Institute Genomics Platform"/>
            <consortium name="The Broad Institute Genome Sequencing Center for Infectious Disease"/>
            <person name="Wu L."/>
            <person name="Ma J."/>
        </authorList>
    </citation>
    <scope>NUCLEOTIDE SEQUENCE [LARGE SCALE GENOMIC DNA]</scope>
    <source>
        <strain evidence="3">NBRC 111981</strain>
    </source>
</reference>
<proteinExistence type="predicted"/>
<gene>
    <name evidence="2" type="ORF">GCM10007898_36570</name>
</gene>
<accession>A0ABQ5XEX4</accession>
<protein>
    <submittedName>
        <fullName evidence="2">Uncharacterized protein</fullName>
    </submittedName>
</protein>
<dbReference type="EMBL" id="BSOA01000047">
    <property type="protein sequence ID" value="GLQ90082.1"/>
    <property type="molecule type" value="Genomic_DNA"/>
</dbReference>
<evidence type="ECO:0000313" key="3">
    <source>
        <dbReference type="Proteomes" id="UP001156627"/>
    </source>
</evidence>
<dbReference type="Proteomes" id="UP001156627">
    <property type="component" value="Unassembled WGS sequence"/>
</dbReference>
<evidence type="ECO:0000313" key="2">
    <source>
        <dbReference type="EMBL" id="GLQ90082.1"/>
    </source>
</evidence>
<comment type="caution">
    <text evidence="2">The sequence shown here is derived from an EMBL/GenBank/DDBJ whole genome shotgun (WGS) entry which is preliminary data.</text>
</comment>
<name>A0ABQ5XEX4_9GAMM</name>
<organism evidence="2 3">
    <name type="scientific">Dyella flagellata</name>
    <dbReference type="NCBI Taxonomy" id="1867833"/>
    <lineage>
        <taxon>Bacteria</taxon>
        <taxon>Pseudomonadati</taxon>
        <taxon>Pseudomonadota</taxon>
        <taxon>Gammaproteobacteria</taxon>
        <taxon>Lysobacterales</taxon>
        <taxon>Rhodanobacteraceae</taxon>
        <taxon>Dyella</taxon>
    </lineage>
</organism>
<keyword evidence="3" id="KW-1185">Reference proteome</keyword>
<evidence type="ECO:0000256" key="1">
    <source>
        <dbReference type="SAM" id="MobiDB-lite"/>
    </source>
</evidence>
<sequence length="58" mass="6069">MRHDARDRFAASPCERGGAGAIAEGHGNGPVKVADQLAKGNARLAGNTRARDRKREAG</sequence>
<feature type="region of interest" description="Disordered" evidence="1">
    <location>
        <begin position="1"/>
        <end position="58"/>
    </location>
</feature>
<feature type="compositionally biased region" description="Basic and acidic residues" evidence="1">
    <location>
        <begin position="49"/>
        <end position="58"/>
    </location>
</feature>